<sequence>MPASSQFGASRRVHFDPSVVKSPCNGPTVTRNLIKSSMVPPDEFEMSDQERCETQRHIQFEPETKGIRQHHHMNEEYYHRMVAIETKIRHDANVEVELSDDETQGVQNHIRFANAFKTSPCKSAEVAHESKTEKYYHRMVAIESKMWKEANVGEQAGQEVLEETPHDAQRRVKFQDSDLKLSLNSINTQKNNAKNHLYDQMMKLETKIWIEGGGNDESDADDESEAEMSPIEADHFQSRNEEIKT</sequence>
<organism evidence="2 3">
    <name type="scientific">Botrytis paeoniae</name>
    <dbReference type="NCBI Taxonomy" id="278948"/>
    <lineage>
        <taxon>Eukaryota</taxon>
        <taxon>Fungi</taxon>
        <taxon>Dikarya</taxon>
        <taxon>Ascomycota</taxon>
        <taxon>Pezizomycotina</taxon>
        <taxon>Leotiomycetes</taxon>
        <taxon>Helotiales</taxon>
        <taxon>Sclerotiniaceae</taxon>
        <taxon>Botrytis</taxon>
    </lineage>
</organism>
<comment type="caution">
    <text evidence="2">The sequence shown here is derived from an EMBL/GenBank/DDBJ whole genome shotgun (WGS) entry which is preliminary data.</text>
</comment>
<accession>A0A4Z1FL92</accession>
<protein>
    <submittedName>
        <fullName evidence="2">Uncharacterized protein</fullName>
    </submittedName>
</protein>
<feature type="compositionally biased region" description="Acidic residues" evidence="1">
    <location>
        <begin position="214"/>
        <end position="226"/>
    </location>
</feature>
<dbReference type="EMBL" id="PQXI01000122">
    <property type="protein sequence ID" value="TGO23759.1"/>
    <property type="molecule type" value="Genomic_DNA"/>
</dbReference>
<gene>
    <name evidence="2" type="ORF">BPAE_0122g00150</name>
</gene>
<dbReference type="AlphaFoldDB" id="A0A4Z1FL92"/>
<reference evidence="2 3" key="1">
    <citation type="submission" date="2017-12" db="EMBL/GenBank/DDBJ databases">
        <title>Comparative genomics of Botrytis spp.</title>
        <authorList>
            <person name="Valero-Jimenez C.A."/>
            <person name="Tapia P."/>
            <person name="Veloso J."/>
            <person name="Silva-Moreno E."/>
            <person name="Staats M."/>
            <person name="Valdes J.H."/>
            <person name="Van Kan J.A.L."/>
        </authorList>
    </citation>
    <scope>NUCLEOTIDE SEQUENCE [LARGE SCALE GENOMIC DNA]</scope>
    <source>
        <strain evidence="2 3">Bp0003</strain>
    </source>
</reference>
<proteinExistence type="predicted"/>
<evidence type="ECO:0000313" key="2">
    <source>
        <dbReference type="EMBL" id="TGO23759.1"/>
    </source>
</evidence>
<dbReference type="Proteomes" id="UP000297910">
    <property type="component" value="Unassembled WGS sequence"/>
</dbReference>
<name>A0A4Z1FL92_9HELO</name>
<feature type="region of interest" description="Disordered" evidence="1">
    <location>
        <begin position="210"/>
        <end position="245"/>
    </location>
</feature>
<keyword evidence="3" id="KW-1185">Reference proteome</keyword>
<evidence type="ECO:0000256" key="1">
    <source>
        <dbReference type="SAM" id="MobiDB-lite"/>
    </source>
</evidence>
<feature type="compositionally biased region" description="Basic and acidic residues" evidence="1">
    <location>
        <begin position="232"/>
        <end position="245"/>
    </location>
</feature>
<evidence type="ECO:0000313" key="3">
    <source>
        <dbReference type="Proteomes" id="UP000297910"/>
    </source>
</evidence>